<keyword evidence="4" id="KW-1185">Reference proteome</keyword>
<protein>
    <recommendedName>
        <fullName evidence="2">GP-PDE domain-containing protein</fullName>
    </recommendedName>
</protein>
<sequence>MRFLLLLGHDRFLLKRAIGRSSTTLTPFVTVRTSSITGGHRGSRMTARITFYDAWMLLDPPERRHRRRGYPMRRIGVALAIVGIAFGTVRCAEPAWMHRGGRTASAGGVSATTEPSQPAAMRPPSNTAEPNGSSVIDGRRYVRSPGAGMTVFAHRGAPTLAPENTLPSDEAARRSGADWIENDVQPSRDGVPHIMHDETVDRTTDGHGRIRDLTSAQLAALDAGKWFRPEFSGTKVMTLRGQLADLRSRGGRLLLEIKNPQTREEIARIVEEVRQSGMSNRVFVQSFDRESLRITRDLAPELPLGLLGDEDEGDPVAVARELRLTSYNPSYYLVAKHPDLVRRLHAAGVAVFAWTPDDPNEWSKLNEAGVDGIITNRSADLVAWNRQHAPGKGARS</sequence>
<organism evidence="3 4">
    <name type="scientific">Embleya scabrispora</name>
    <dbReference type="NCBI Taxonomy" id="159449"/>
    <lineage>
        <taxon>Bacteria</taxon>
        <taxon>Bacillati</taxon>
        <taxon>Actinomycetota</taxon>
        <taxon>Actinomycetes</taxon>
        <taxon>Kitasatosporales</taxon>
        <taxon>Streptomycetaceae</taxon>
        <taxon>Embleya</taxon>
    </lineage>
</organism>
<dbReference type="GO" id="GO:0006629">
    <property type="term" value="P:lipid metabolic process"/>
    <property type="evidence" value="ECO:0007669"/>
    <property type="project" value="InterPro"/>
</dbReference>
<dbReference type="SUPFAM" id="SSF51695">
    <property type="entry name" value="PLC-like phosphodiesterases"/>
    <property type="match status" value="1"/>
</dbReference>
<dbReference type="InterPro" id="IPR017946">
    <property type="entry name" value="PLC-like_Pdiesterase_TIM-brl"/>
</dbReference>
<dbReference type="PROSITE" id="PS51704">
    <property type="entry name" value="GP_PDE"/>
    <property type="match status" value="1"/>
</dbReference>
<feature type="region of interest" description="Disordered" evidence="1">
    <location>
        <begin position="101"/>
        <end position="137"/>
    </location>
</feature>
<dbReference type="EMBL" id="MWQN01000001">
    <property type="protein sequence ID" value="OPC83766.1"/>
    <property type="molecule type" value="Genomic_DNA"/>
</dbReference>
<proteinExistence type="predicted"/>
<evidence type="ECO:0000256" key="1">
    <source>
        <dbReference type="SAM" id="MobiDB-lite"/>
    </source>
</evidence>
<accession>A0A1T3P3U9</accession>
<dbReference type="PANTHER" id="PTHR46211">
    <property type="entry name" value="GLYCEROPHOSPHORYL DIESTER PHOSPHODIESTERASE"/>
    <property type="match status" value="1"/>
</dbReference>
<name>A0A1T3P3U9_9ACTN</name>
<dbReference type="GO" id="GO:0008081">
    <property type="term" value="F:phosphoric diester hydrolase activity"/>
    <property type="evidence" value="ECO:0007669"/>
    <property type="project" value="InterPro"/>
</dbReference>
<dbReference type="STRING" id="159449.B4N89_25025"/>
<evidence type="ECO:0000259" key="2">
    <source>
        <dbReference type="PROSITE" id="PS51704"/>
    </source>
</evidence>
<dbReference type="InterPro" id="IPR030395">
    <property type="entry name" value="GP_PDE_dom"/>
</dbReference>
<gene>
    <name evidence="3" type="ORF">B4N89_25025</name>
</gene>
<feature type="compositionally biased region" description="Polar residues" evidence="1">
    <location>
        <begin position="124"/>
        <end position="134"/>
    </location>
</feature>
<reference evidence="3 4" key="1">
    <citation type="submission" date="2017-03" db="EMBL/GenBank/DDBJ databases">
        <title>Draft genome sequence of Streptomyces scabrisporus NF3, endophyte isolated from Amphipterygium adstringens.</title>
        <authorList>
            <person name="Vazquez M."/>
            <person name="Ceapa C.D."/>
            <person name="Rodriguez Luna D."/>
            <person name="Sanchez Esquivel S."/>
        </authorList>
    </citation>
    <scope>NUCLEOTIDE SEQUENCE [LARGE SCALE GENOMIC DNA]</scope>
    <source>
        <strain evidence="3 4">NF3</strain>
    </source>
</reference>
<dbReference type="AlphaFoldDB" id="A0A1T3P3U9"/>
<dbReference type="OrthoDB" id="3268277at2"/>
<comment type="caution">
    <text evidence="3">The sequence shown here is derived from an EMBL/GenBank/DDBJ whole genome shotgun (WGS) entry which is preliminary data.</text>
</comment>
<evidence type="ECO:0000313" key="3">
    <source>
        <dbReference type="EMBL" id="OPC83766.1"/>
    </source>
</evidence>
<dbReference type="Gene3D" id="3.20.20.190">
    <property type="entry name" value="Phosphatidylinositol (PI) phosphodiesterase"/>
    <property type="match status" value="1"/>
</dbReference>
<feature type="domain" description="GP-PDE" evidence="2">
    <location>
        <begin position="149"/>
        <end position="385"/>
    </location>
</feature>
<dbReference type="Pfam" id="PF03009">
    <property type="entry name" value="GDPD"/>
    <property type="match status" value="1"/>
</dbReference>
<dbReference type="Proteomes" id="UP000190037">
    <property type="component" value="Unassembled WGS sequence"/>
</dbReference>
<evidence type="ECO:0000313" key="4">
    <source>
        <dbReference type="Proteomes" id="UP000190037"/>
    </source>
</evidence>
<dbReference type="PANTHER" id="PTHR46211:SF14">
    <property type="entry name" value="GLYCEROPHOSPHODIESTER PHOSPHODIESTERASE"/>
    <property type="match status" value="1"/>
</dbReference>